<reference evidence="2" key="2">
    <citation type="submission" date="2017-02" db="EMBL/GenBank/DDBJ databases">
        <title>Sunflower complete genome.</title>
        <authorList>
            <person name="Langlade N."/>
            <person name="Munos S."/>
        </authorList>
    </citation>
    <scope>NUCLEOTIDE SEQUENCE [LARGE SCALE GENOMIC DNA]</scope>
    <source>
        <tissue evidence="2">Leaves</tissue>
    </source>
</reference>
<dbReference type="EMBL" id="CM007890">
    <property type="protein sequence ID" value="OTG36780.1"/>
    <property type="molecule type" value="Genomic_DNA"/>
</dbReference>
<organism evidence="2 3">
    <name type="scientific">Helianthus annuus</name>
    <name type="common">Common sunflower</name>
    <dbReference type="NCBI Taxonomy" id="4232"/>
    <lineage>
        <taxon>Eukaryota</taxon>
        <taxon>Viridiplantae</taxon>
        <taxon>Streptophyta</taxon>
        <taxon>Embryophyta</taxon>
        <taxon>Tracheophyta</taxon>
        <taxon>Spermatophyta</taxon>
        <taxon>Magnoliopsida</taxon>
        <taxon>eudicotyledons</taxon>
        <taxon>Gunneridae</taxon>
        <taxon>Pentapetalae</taxon>
        <taxon>asterids</taxon>
        <taxon>campanulids</taxon>
        <taxon>Asterales</taxon>
        <taxon>Asteraceae</taxon>
        <taxon>Asteroideae</taxon>
        <taxon>Heliantheae alliance</taxon>
        <taxon>Heliantheae</taxon>
        <taxon>Helianthus</taxon>
    </lineage>
</organism>
<proteinExistence type="predicted"/>
<dbReference type="AlphaFoldDB" id="A0A251VMH8"/>
<dbReference type="Proteomes" id="UP000215914">
    <property type="component" value="Chromosome 1"/>
</dbReference>
<dbReference type="InParanoid" id="A0A251VMH8"/>
<evidence type="ECO:0000313" key="2">
    <source>
        <dbReference type="EMBL" id="OTG36780.1"/>
    </source>
</evidence>
<reference evidence="1 3" key="1">
    <citation type="journal article" date="2017" name="Nature">
        <title>The sunflower genome provides insights into oil metabolism, flowering and Asterid evolution.</title>
        <authorList>
            <person name="Badouin H."/>
            <person name="Gouzy J."/>
            <person name="Grassa C.J."/>
            <person name="Murat F."/>
            <person name="Staton S.E."/>
            <person name="Cottret L."/>
            <person name="Lelandais-Briere C."/>
            <person name="Owens G.L."/>
            <person name="Carrere S."/>
            <person name="Mayjonade B."/>
            <person name="Legrand L."/>
            <person name="Gill N."/>
            <person name="Kane N.C."/>
            <person name="Bowers J.E."/>
            <person name="Hubner S."/>
            <person name="Bellec A."/>
            <person name="Berard A."/>
            <person name="Berges H."/>
            <person name="Blanchet N."/>
            <person name="Boniface M.C."/>
            <person name="Brunel D."/>
            <person name="Catrice O."/>
            <person name="Chaidir N."/>
            <person name="Claudel C."/>
            <person name="Donnadieu C."/>
            <person name="Faraut T."/>
            <person name="Fievet G."/>
            <person name="Helmstetter N."/>
            <person name="King M."/>
            <person name="Knapp S.J."/>
            <person name="Lai Z."/>
            <person name="Le Paslier M.C."/>
            <person name="Lippi Y."/>
            <person name="Lorenzon L."/>
            <person name="Mandel J.R."/>
            <person name="Marage G."/>
            <person name="Marchand G."/>
            <person name="Marquand E."/>
            <person name="Bret-Mestries E."/>
            <person name="Morien E."/>
            <person name="Nambeesan S."/>
            <person name="Nguyen T."/>
            <person name="Pegot-Espagnet P."/>
            <person name="Pouilly N."/>
            <person name="Raftis F."/>
            <person name="Sallet E."/>
            <person name="Schiex T."/>
            <person name="Thomas J."/>
            <person name="Vandecasteele C."/>
            <person name="Vares D."/>
            <person name="Vear F."/>
            <person name="Vautrin S."/>
            <person name="Crespi M."/>
            <person name="Mangin B."/>
            <person name="Burke J.M."/>
            <person name="Salse J."/>
            <person name="Munos S."/>
            <person name="Vincourt P."/>
            <person name="Rieseberg L.H."/>
            <person name="Langlade N.B."/>
        </authorList>
    </citation>
    <scope>NUCLEOTIDE SEQUENCE [LARGE SCALE GENOMIC DNA]</scope>
    <source>
        <strain evidence="3">cv. SF193</strain>
        <tissue evidence="1">Leaves</tissue>
    </source>
</reference>
<protein>
    <submittedName>
        <fullName evidence="2">Uncharacterized protein</fullName>
    </submittedName>
</protein>
<dbReference type="EMBL" id="MNCJ02000316">
    <property type="protein sequence ID" value="KAF5821650.1"/>
    <property type="molecule type" value="Genomic_DNA"/>
</dbReference>
<name>A0A251VMH8_HELAN</name>
<sequence length="71" mass="8283">MIKPYFFPIDRQFHCSLTHLFFSSIFLNLINIDTVSQSSLQLHMETTINHQSVDSTKRELASPFPFLIIKP</sequence>
<dbReference type="Gramene" id="mRNA:HanXRQr2_Chr01g0016501">
    <property type="protein sequence ID" value="CDS:HanXRQr2_Chr01g0016501.1"/>
    <property type="gene ID" value="HanXRQr2_Chr01g0016501"/>
</dbReference>
<evidence type="ECO:0000313" key="1">
    <source>
        <dbReference type="EMBL" id="KAF5821650.1"/>
    </source>
</evidence>
<gene>
    <name evidence="2" type="ORF">HannXRQ_Chr01g0011321</name>
    <name evidence="1" type="ORF">HanXRQr2_Chr01g0016501</name>
</gene>
<evidence type="ECO:0000313" key="3">
    <source>
        <dbReference type="Proteomes" id="UP000215914"/>
    </source>
</evidence>
<keyword evidence="3" id="KW-1185">Reference proteome</keyword>
<reference evidence="1" key="3">
    <citation type="submission" date="2020-06" db="EMBL/GenBank/DDBJ databases">
        <title>Helianthus annuus Genome sequencing and assembly Release 2.</title>
        <authorList>
            <person name="Gouzy J."/>
            <person name="Langlade N."/>
            <person name="Munos S."/>
        </authorList>
    </citation>
    <scope>NUCLEOTIDE SEQUENCE</scope>
    <source>
        <tissue evidence="1">Leaves</tissue>
    </source>
</reference>
<accession>A0A251VMH8</accession>